<dbReference type="Pfam" id="PF04468">
    <property type="entry name" value="PSP1"/>
    <property type="match status" value="1"/>
</dbReference>
<dbReference type="GO" id="GO:0005737">
    <property type="term" value="C:cytoplasm"/>
    <property type="evidence" value="ECO:0007669"/>
    <property type="project" value="TreeGrafter"/>
</dbReference>
<feature type="compositionally biased region" description="Polar residues" evidence="1">
    <location>
        <begin position="281"/>
        <end position="306"/>
    </location>
</feature>
<feature type="region of interest" description="Disordered" evidence="1">
    <location>
        <begin position="492"/>
        <end position="512"/>
    </location>
</feature>
<keyword evidence="4" id="KW-1185">Reference proteome</keyword>
<feature type="non-terminal residue" evidence="3">
    <location>
        <position position="563"/>
    </location>
</feature>
<feature type="compositionally biased region" description="Low complexity" evidence="1">
    <location>
        <begin position="367"/>
        <end position="400"/>
    </location>
</feature>
<feature type="region of interest" description="Disordered" evidence="1">
    <location>
        <begin position="163"/>
        <end position="317"/>
    </location>
</feature>
<dbReference type="PANTHER" id="PTHR43830">
    <property type="entry name" value="PROTEIN PSP1"/>
    <property type="match status" value="1"/>
</dbReference>
<evidence type="ECO:0000259" key="2">
    <source>
        <dbReference type="Pfam" id="PF04468"/>
    </source>
</evidence>
<dbReference type="EMBL" id="KN822466">
    <property type="protein sequence ID" value="KIM50381.1"/>
    <property type="molecule type" value="Genomic_DNA"/>
</dbReference>
<proteinExistence type="predicted"/>
<feature type="compositionally biased region" description="Polar residues" evidence="1">
    <location>
        <begin position="15"/>
        <end position="25"/>
    </location>
</feature>
<feature type="compositionally biased region" description="Polar residues" evidence="1">
    <location>
        <begin position="61"/>
        <end position="76"/>
    </location>
</feature>
<name>A0A0C3D2M8_9AGAM</name>
<evidence type="ECO:0000256" key="1">
    <source>
        <dbReference type="SAM" id="MobiDB-lite"/>
    </source>
</evidence>
<feature type="compositionally biased region" description="Low complexity" evidence="1">
    <location>
        <begin position="233"/>
        <end position="262"/>
    </location>
</feature>
<organism evidence="3 4">
    <name type="scientific">Scleroderma citrinum Foug A</name>
    <dbReference type="NCBI Taxonomy" id="1036808"/>
    <lineage>
        <taxon>Eukaryota</taxon>
        <taxon>Fungi</taxon>
        <taxon>Dikarya</taxon>
        <taxon>Basidiomycota</taxon>
        <taxon>Agaricomycotina</taxon>
        <taxon>Agaricomycetes</taxon>
        <taxon>Agaricomycetidae</taxon>
        <taxon>Boletales</taxon>
        <taxon>Sclerodermatineae</taxon>
        <taxon>Sclerodermataceae</taxon>
        <taxon>Scleroderma</taxon>
    </lineage>
</organism>
<feature type="non-terminal residue" evidence="3">
    <location>
        <position position="1"/>
    </location>
</feature>
<dbReference type="InterPro" id="IPR007557">
    <property type="entry name" value="PSP1_C"/>
</dbReference>
<dbReference type="OrthoDB" id="243127at2759"/>
<dbReference type="InterPro" id="IPR047767">
    <property type="entry name" value="PSP1-like"/>
</dbReference>
<dbReference type="FunCoup" id="A0A0C3D2M8">
    <property type="interactions" value="291"/>
</dbReference>
<evidence type="ECO:0000313" key="4">
    <source>
        <dbReference type="Proteomes" id="UP000053989"/>
    </source>
</evidence>
<feature type="region of interest" description="Disordered" evidence="1">
    <location>
        <begin position="1"/>
        <end position="91"/>
    </location>
</feature>
<reference evidence="4" key="2">
    <citation type="submission" date="2015-01" db="EMBL/GenBank/DDBJ databases">
        <title>Evolutionary Origins and Diversification of the Mycorrhizal Mutualists.</title>
        <authorList>
            <consortium name="DOE Joint Genome Institute"/>
            <consortium name="Mycorrhizal Genomics Consortium"/>
            <person name="Kohler A."/>
            <person name="Kuo A."/>
            <person name="Nagy L.G."/>
            <person name="Floudas D."/>
            <person name="Copeland A."/>
            <person name="Barry K.W."/>
            <person name="Cichocki N."/>
            <person name="Veneault-Fourrey C."/>
            <person name="LaButti K."/>
            <person name="Lindquist E.A."/>
            <person name="Lipzen A."/>
            <person name="Lundell T."/>
            <person name="Morin E."/>
            <person name="Murat C."/>
            <person name="Riley R."/>
            <person name="Ohm R."/>
            <person name="Sun H."/>
            <person name="Tunlid A."/>
            <person name="Henrissat B."/>
            <person name="Grigoriev I.V."/>
            <person name="Hibbett D.S."/>
            <person name="Martin F."/>
        </authorList>
    </citation>
    <scope>NUCLEOTIDE SEQUENCE [LARGE SCALE GENOMIC DNA]</scope>
    <source>
        <strain evidence="4">Foug A</strain>
    </source>
</reference>
<gene>
    <name evidence="3" type="ORF">SCLCIDRAFT_1225393</name>
</gene>
<feature type="region of interest" description="Disordered" evidence="1">
    <location>
        <begin position="366"/>
        <end position="410"/>
    </location>
</feature>
<reference evidence="3 4" key="1">
    <citation type="submission" date="2014-04" db="EMBL/GenBank/DDBJ databases">
        <authorList>
            <consortium name="DOE Joint Genome Institute"/>
            <person name="Kuo A."/>
            <person name="Kohler A."/>
            <person name="Nagy L.G."/>
            <person name="Floudas D."/>
            <person name="Copeland A."/>
            <person name="Barry K.W."/>
            <person name="Cichocki N."/>
            <person name="Veneault-Fourrey C."/>
            <person name="LaButti K."/>
            <person name="Lindquist E.A."/>
            <person name="Lipzen A."/>
            <person name="Lundell T."/>
            <person name="Morin E."/>
            <person name="Murat C."/>
            <person name="Sun H."/>
            <person name="Tunlid A."/>
            <person name="Henrissat B."/>
            <person name="Grigoriev I.V."/>
            <person name="Hibbett D.S."/>
            <person name="Martin F."/>
            <person name="Nordberg H.P."/>
            <person name="Cantor M.N."/>
            <person name="Hua S.X."/>
        </authorList>
    </citation>
    <scope>NUCLEOTIDE SEQUENCE [LARGE SCALE GENOMIC DNA]</scope>
    <source>
        <strain evidence="3 4">Foug A</strain>
    </source>
</reference>
<dbReference type="Proteomes" id="UP000053989">
    <property type="component" value="Unassembled WGS sequence"/>
</dbReference>
<feature type="domain" description="PSP1 C-terminal" evidence="2">
    <location>
        <begin position="516"/>
        <end position="563"/>
    </location>
</feature>
<feature type="compositionally biased region" description="Gly residues" evidence="1">
    <location>
        <begin position="494"/>
        <end position="508"/>
    </location>
</feature>
<evidence type="ECO:0000313" key="3">
    <source>
        <dbReference type="EMBL" id="KIM50381.1"/>
    </source>
</evidence>
<feature type="compositionally biased region" description="Low complexity" evidence="1">
    <location>
        <begin position="26"/>
        <end position="43"/>
    </location>
</feature>
<dbReference type="HOGENOM" id="CLU_013752_0_0_1"/>
<accession>A0A0C3D2M8</accession>
<sequence length="563" mass="60261">ERAASQPPRSDSRGFLSSPSQQHTIPSSLGGSTSSPPWSPTSSRMHPFSTSRTPTGGLPSSVPTRSPSFPSQQATFPSALRGSRFASTFEDDESHPLAIATRLGGPLSPFQSQTLWSEVSSLTSNPLNIPGPHHGDIKPLGSSRDVGQILLDDGSALREFWAGMNPPKAENGGSGSGTTSRRHSVSIVQPRRPVVGFNAPGHDAQDESARPSVFPTSTFGRGGLTLDDDDLASDLNMLSLSKDGPGPSSSSAHPPSQPSSLPIYAPMSRSPLSPDRVSPYQPINLNIPSGTSFTSRQRFGSPSDSGLSAGASPPRSQLEQQLIDAQYRTGGNNDHGSHQQPLTARFIPGKGIYIPSLGNDSLMYARSTSQSGSELSSPLSPTTGRPIQPQQGPYYPQQMQRRTSDAPTPNLNELGKGVPLSSVPASWPLYIVEFKAGRTDLFYLTDLTLDIRVGDLVIVEADRGKDLGTVVNDTITLKEVEAFEREQRERVAYGDGGPLSPGGQQGGGSKKEINPKMIYGKAQPQDTQHLVTKLQDEIKALQLCQNKVRQKKLPMEVIDAEYQ</sequence>
<dbReference type="InParanoid" id="A0A0C3D2M8"/>
<protein>
    <recommendedName>
        <fullName evidence="2">PSP1 C-terminal domain-containing protein</fullName>
    </recommendedName>
</protein>
<dbReference type="AlphaFoldDB" id="A0A0C3D2M8"/>
<dbReference type="PANTHER" id="PTHR43830:SF3">
    <property type="entry name" value="PROTEIN PSP1"/>
    <property type="match status" value="1"/>
</dbReference>